<dbReference type="Proteomes" id="UP000276215">
    <property type="component" value="Unassembled WGS sequence"/>
</dbReference>
<evidence type="ECO:0000313" key="1">
    <source>
        <dbReference type="EMBL" id="RPA98373.1"/>
    </source>
</evidence>
<gene>
    <name evidence="1" type="ORF">L873DRAFT_1769782</name>
</gene>
<proteinExistence type="predicted"/>
<sequence length="75" mass="8297">MSSSTSIGNEVNHILTSALLMSTATAHSALDFTWTKAGDISAKDGSCVRKPIYSEWRRNYPIGVELYNPTEHLVR</sequence>
<organism evidence="1 2">
    <name type="scientific">Choiromyces venosus 120613-1</name>
    <dbReference type="NCBI Taxonomy" id="1336337"/>
    <lineage>
        <taxon>Eukaryota</taxon>
        <taxon>Fungi</taxon>
        <taxon>Dikarya</taxon>
        <taxon>Ascomycota</taxon>
        <taxon>Pezizomycotina</taxon>
        <taxon>Pezizomycetes</taxon>
        <taxon>Pezizales</taxon>
        <taxon>Tuberaceae</taxon>
        <taxon>Choiromyces</taxon>
    </lineage>
</organism>
<reference evidence="1 2" key="1">
    <citation type="journal article" date="2018" name="Nat. Ecol. Evol.">
        <title>Pezizomycetes genomes reveal the molecular basis of ectomycorrhizal truffle lifestyle.</title>
        <authorList>
            <person name="Murat C."/>
            <person name="Payen T."/>
            <person name="Noel B."/>
            <person name="Kuo A."/>
            <person name="Morin E."/>
            <person name="Chen J."/>
            <person name="Kohler A."/>
            <person name="Krizsan K."/>
            <person name="Balestrini R."/>
            <person name="Da Silva C."/>
            <person name="Montanini B."/>
            <person name="Hainaut M."/>
            <person name="Levati E."/>
            <person name="Barry K.W."/>
            <person name="Belfiori B."/>
            <person name="Cichocki N."/>
            <person name="Clum A."/>
            <person name="Dockter R.B."/>
            <person name="Fauchery L."/>
            <person name="Guy J."/>
            <person name="Iotti M."/>
            <person name="Le Tacon F."/>
            <person name="Lindquist E.A."/>
            <person name="Lipzen A."/>
            <person name="Malagnac F."/>
            <person name="Mello A."/>
            <person name="Molinier V."/>
            <person name="Miyauchi S."/>
            <person name="Poulain J."/>
            <person name="Riccioni C."/>
            <person name="Rubini A."/>
            <person name="Sitrit Y."/>
            <person name="Splivallo R."/>
            <person name="Traeger S."/>
            <person name="Wang M."/>
            <person name="Zifcakova L."/>
            <person name="Wipf D."/>
            <person name="Zambonelli A."/>
            <person name="Paolocci F."/>
            <person name="Nowrousian M."/>
            <person name="Ottonello S."/>
            <person name="Baldrian P."/>
            <person name="Spatafora J.W."/>
            <person name="Henrissat B."/>
            <person name="Nagy L.G."/>
            <person name="Aury J.M."/>
            <person name="Wincker P."/>
            <person name="Grigoriev I.V."/>
            <person name="Bonfante P."/>
            <person name="Martin F.M."/>
        </authorList>
    </citation>
    <scope>NUCLEOTIDE SEQUENCE [LARGE SCALE GENOMIC DNA]</scope>
    <source>
        <strain evidence="1 2">120613-1</strain>
    </source>
</reference>
<accession>A0A3N4JJE3</accession>
<dbReference type="EMBL" id="ML120396">
    <property type="protein sequence ID" value="RPA98373.1"/>
    <property type="molecule type" value="Genomic_DNA"/>
</dbReference>
<evidence type="ECO:0000313" key="2">
    <source>
        <dbReference type="Proteomes" id="UP000276215"/>
    </source>
</evidence>
<protein>
    <submittedName>
        <fullName evidence="1">Uncharacterized protein</fullName>
    </submittedName>
</protein>
<dbReference type="AlphaFoldDB" id="A0A3N4JJE3"/>
<name>A0A3N4JJE3_9PEZI</name>
<keyword evidence="2" id="KW-1185">Reference proteome</keyword>